<evidence type="ECO:0000256" key="2">
    <source>
        <dbReference type="SAM" id="Phobius"/>
    </source>
</evidence>
<dbReference type="Proteomes" id="UP000002648">
    <property type="component" value="Unassembled WGS sequence"/>
</dbReference>
<proteinExistence type="predicted"/>
<accession>A0A9P2RYT8</accession>
<dbReference type="EMBL" id="AIMD01000049">
    <property type="protein sequence ID" value="EJF92922.1"/>
    <property type="molecule type" value="Genomic_DNA"/>
</dbReference>
<feature type="coiled-coil region" evidence="1">
    <location>
        <begin position="57"/>
        <end position="84"/>
    </location>
</feature>
<keyword evidence="2" id="KW-0472">Membrane</keyword>
<evidence type="ECO:0000313" key="3">
    <source>
        <dbReference type="EMBL" id="EJF92922.1"/>
    </source>
</evidence>
<reference evidence="3 4" key="1">
    <citation type="submission" date="2012-03" db="EMBL/GenBank/DDBJ databases">
        <title>The Genome Sequence of Bartonella taylorii 8TBB.</title>
        <authorList>
            <consortium name="The Broad Institute Genome Sequencing Platform"/>
            <consortium name="The Broad Institute Genome Sequencing Center for Infectious Disease"/>
            <person name="Feldgarden M."/>
            <person name="Kirby J."/>
            <person name="Kosoy M."/>
            <person name="Birtles R."/>
            <person name="Probert W.S."/>
            <person name="Chiaraviglio L."/>
            <person name="Young S.K."/>
            <person name="Zeng Q."/>
            <person name="Gargeya S."/>
            <person name="Fitzgerald M."/>
            <person name="Haas B."/>
            <person name="Abouelleil A."/>
            <person name="Alvarado L."/>
            <person name="Arachchi H.M."/>
            <person name="Berlin A."/>
            <person name="Chapman S.B."/>
            <person name="Gearin G."/>
            <person name="Goldberg J."/>
            <person name="Griggs A."/>
            <person name="Gujja S."/>
            <person name="Hansen M."/>
            <person name="Heiman D."/>
            <person name="Howarth C."/>
            <person name="Larimer J."/>
            <person name="Lui A."/>
            <person name="MacDonald P.J.P."/>
            <person name="McCowen C."/>
            <person name="Montmayeur A."/>
            <person name="Murphy C."/>
            <person name="Neiman D."/>
            <person name="Pearson M."/>
            <person name="Priest M."/>
            <person name="Roberts A."/>
            <person name="Saif S."/>
            <person name="Shea T."/>
            <person name="Sisk P."/>
            <person name="Stolte C."/>
            <person name="Sykes S."/>
            <person name="Wortman J."/>
            <person name="Nusbaum C."/>
            <person name="Birren B."/>
        </authorList>
    </citation>
    <scope>NUCLEOTIDE SEQUENCE [LARGE SCALE GENOMIC DNA]</scope>
    <source>
        <strain evidence="3 4">8TBB</strain>
    </source>
</reference>
<keyword evidence="4" id="KW-1185">Reference proteome</keyword>
<dbReference type="AlphaFoldDB" id="A0A9P2RYT8"/>
<gene>
    <name evidence="3" type="ORF">ME9_01364</name>
</gene>
<evidence type="ECO:0000313" key="4">
    <source>
        <dbReference type="Proteomes" id="UP000002648"/>
    </source>
</evidence>
<comment type="caution">
    <text evidence="3">The sequence shown here is derived from an EMBL/GenBank/DDBJ whole genome shotgun (WGS) entry which is preliminary data.</text>
</comment>
<sequence length="292" mass="33797">MCAMTERVVIACLAKMFLKKYPPNDSKKVGGVMMQEWIKIFLTGFVSFVVSLSVALILRNKDRKEAAKIRKDDLEKAAKKREEDREWATKQFAESQKQTAALKKQADSTKDLAESSKRLLSDSRKDLEIIASLEPPEQRNGFLYNEFVLKITNLTTGCIAIRNIQISENCPFEFLENACWFKDDQSDLSKDFVVIKRTTPKHISLKPKEIKSNATEALAISLFCIPYKEYNYFYLRLSLSKSEYNLHNIVNGTLKYTSLDNPDELITIKFGDIAPRLEQRHDDDYYDCYYEF</sequence>
<evidence type="ECO:0000256" key="1">
    <source>
        <dbReference type="SAM" id="Coils"/>
    </source>
</evidence>
<name>A0A9P2RYT8_BARTA</name>
<organism evidence="3 4">
    <name type="scientific">Bartonella taylorii 8TBB</name>
    <dbReference type="NCBI Taxonomy" id="1094560"/>
    <lineage>
        <taxon>Bacteria</taxon>
        <taxon>Pseudomonadati</taxon>
        <taxon>Pseudomonadota</taxon>
        <taxon>Alphaproteobacteria</taxon>
        <taxon>Hyphomicrobiales</taxon>
        <taxon>Bartonellaceae</taxon>
        <taxon>Bartonella</taxon>
    </lineage>
</organism>
<feature type="transmembrane region" description="Helical" evidence="2">
    <location>
        <begin position="37"/>
        <end position="58"/>
    </location>
</feature>
<keyword evidence="2" id="KW-1133">Transmembrane helix</keyword>
<keyword evidence="1" id="KW-0175">Coiled coil</keyword>
<keyword evidence="2" id="KW-0812">Transmembrane</keyword>
<protein>
    <submittedName>
        <fullName evidence="3">Uncharacterized protein</fullName>
    </submittedName>
</protein>